<proteinExistence type="predicted"/>
<feature type="signal peptide" evidence="1">
    <location>
        <begin position="1"/>
        <end position="22"/>
    </location>
</feature>
<dbReference type="RefSeq" id="WP_066480144.1">
    <property type="nucleotide sequence ID" value="NZ_BCNT01000011.1"/>
</dbReference>
<keyword evidence="3" id="KW-1185">Reference proteome</keyword>
<dbReference type="InterPro" id="IPR014547">
    <property type="entry name" value="UCP028477"/>
</dbReference>
<dbReference type="Proteomes" id="UP001597463">
    <property type="component" value="Unassembled WGS sequence"/>
</dbReference>
<evidence type="ECO:0000256" key="1">
    <source>
        <dbReference type="SAM" id="SignalP"/>
    </source>
</evidence>
<accession>A0ABW5UIA1</accession>
<protein>
    <submittedName>
        <fullName evidence="2">DUF2145 domain-containing protein</fullName>
    </submittedName>
</protein>
<dbReference type="EMBL" id="JBHUMV010000002">
    <property type="protein sequence ID" value="MFD2753256.1"/>
    <property type="molecule type" value="Genomic_DNA"/>
</dbReference>
<sequence>MHHSWMTTVAAALLACAGLAHAGRSCENKPLTPETMARGLDLAQRTAQALDAEYRRNGTQVVLLARKGQDLSNYNLVYSHYGWVYRTPEGPWRVVHKLNECGTAGGHVYRQGLGEFFLDDLWRYEAGLQIPAPAVQQALLQFLTRPQTVLRMQSEPYSMVSYAWGQRYQQSNQWATETLAAAMEPATVQRRDQAQAWLQFKGYEPSTLTIRALTRLGGRMTAANIAFDDHPNDKRYASRIETVTVDSVTQWLERTQMAQPVRVLQ</sequence>
<dbReference type="Pfam" id="PF09916">
    <property type="entry name" value="DUF2145"/>
    <property type="match status" value="1"/>
</dbReference>
<gene>
    <name evidence="2" type="ORF">ACFSW6_04085</name>
</gene>
<keyword evidence="1" id="KW-0732">Signal</keyword>
<comment type="caution">
    <text evidence="2">The sequence shown here is derived from an EMBL/GenBank/DDBJ whole genome shotgun (WGS) entry which is preliminary data.</text>
</comment>
<organism evidence="2 3">
    <name type="scientific">Comamonas terrae</name>
    <dbReference type="NCBI Taxonomy" id="673548"/>
    <lineage>
        <taxon>Bacteria</taxon>
        <taxon>Pseudomonadati</taxon>
        <taxon>Pseudomonadota</taxon>
        <taxon>Betaproteobacteria</taxon>
        <taxon>Burkholderiales</taxon>
        <taxon>Comamonadaceae</taxon>
        <taxon>Comamonas</taxon>
    </lineage>
</organism>
<reference evidence="3" key="1">
    <citation type="journal article" date="2019" name="Int. J. Syst. Evol. Microbiol.">
        <title>The Global Catalogue of Microorganisms (GCM) 10K type strain sequencing project: providing services to taxonomists for standard genome sequencing and annotation.</title>
        <authorList>
            <consortium name="The Broad Institute Genomics Platform"/>
            <consortium name="The Broad Institute Genome Sequencing Center for Infectious Disease"/>
            <person name="Wu L."/>
            <person name="Ma J."/>
        </authorList>
    </citation>
    <scope>NUCLEOTIDE SEQUENCE [LARGE SCALE GENOMIC DNA]</scope>
    <source>
        <strain evidence="3">TISTR 1906</strain>
    </source>
</reference>
<evidence type="ECO:0000313" key="3">
    <source>
        <dbReference type="Proteomes" id="UP001597463"/>
    </source>
</evidence>
<evidence type="ECO:0000313" key="2">
    <source>
        <dbReference type="EMBL" id="MFD2753256.1"/>
    </source>
</evidence>
<dbReference type="PIRSF" id="PIRSF028477">
    <property type="entry name" value="UCP028477"/>
    <property type="match status" value="1"/>
</dbReference>
<name>A0ABW5UIA1_9BURK</name>
<feature type="chain" id="PRO_5046323175" evidence="1">
    <location>
        <begin position="23"/>
        <end position="265"/>
    </location>
</feature>